<keyword evidence="2" id="KW-0472">Membrane</keyword>
<evidence type="ECO:0000313" key="3">
    <source>
        <dbReference type="EMBL" id="EKD24582.1"/>
    </source>
</evidence>
<name>K1XHM7_9BACT</name>
<feature type="region of interest" description="Disordered" evidence="1">
    <location>
        <begin position="1"/>
        <end position="26"/>
    </location>
</feature>
<feature type="non-terminal residue" evidence="3">
    <location>
        <position position="209"/>
    </location>
</feature>
<keyword evidence="2" id="KW-1133">Transmembrane helix</keyword>
<reference evidence="3" key="1">
    <citation type="journal article" date="2012" name="Science">
        <title>Fermentation, hydrogen, and sulfur metabolism in multiple uncultivated bacterial phyla.</title>
        <authorList>
            <person name="Wrighton K.C."/>
            <person name="Thomas B.C."/>
            <person name="Sharon I."/>
            <person name="Miller C.S."/>
            <person name="Castelle C.J."/>
            <person name="VerBerkmoes N.C."/>
            <person name="Wilkins M.J."/>
            <person name="Hettich R.L."/>
            <person name="Lipton M.S."/>
            <person name="Williams K.H."/>
            <person name="Long P.E."/>
            <person name="Banfield J.F."/>
        </authorList>
    </citation>
    <scope>NUCLEOTIDE SEQUENCE [LARGE SCALE GENOMIC DNA]</scope>
</reference>
<dbReference type="EMBL" id="AMFJ01036201">
    <property type="protein sequence ID" value="EKD24582.1"/>
    <property type="molecule type" value="Genomic_DNA"/>
</dbReference>
<accession>K1XHM7</accession>
<evidence type="ECO:0000256" key="2">
    <source>
        <dbReference type="SAM" id="Phobius"/>
    </source>
</evidence>
<comment type="caution">
    <text evidence="3">The sequence shown here is derived from an EMBL/GenBank/DDBJ whole genome shotgun (WGS) entry which is preliminary data.</text>
</comment>
<feature type="compositionally biased region" description="Polar residues" evidence="1">
    <location>
        <begin position="7"/>
        <end position="26"/>
    </location>
</feature>
<protein>
    <submittedName>
        <fullName evidence="3">Uncharacterized protein</fullName>
    </submittedName>
</protein>
<gene>
    <name evidence="3" type="ORF">ACD_80C00194G0001</name>
</gene>
<keyword evidence="2" id="KW-0812">Transmembrane</keyword>
<organism evidence="3">
    <name type="scientific">uncultured bacterium</name>
    <name type="common">gcode 4</name>
    <dbReference type="NCBI Taxonomy" id="1234023"/>
    <lineage>
        <taxon>Bacteria</taxon>
        <taxon>environmental samples</taxon>
    </lineage>
</organism>
<evidence type="ECO:0000256" key="1">
    <source>
        <dbReference type="SAM" id="MobiDB-lite"/>
    </source>
</evidence>
<feature type="transmembrane region" description="Helical" evidence="2">
    <location>
        <begin position="174"/>
        <end position="199"/>
    </location>
</feature>
<sequence>MKKTHQVLPSLQGSSKTSVNMNSTTYEPKSSVRTIDNLSFLKALNEKTVKWNTGTLTPNLSGRSFQITHSEFTSYKIPKSDFKKVLEIVREECLLFLPHTTLTGFIDGYGVHDLDGQLVLLFGEQNIPKDCGFTLKKIFNSVFRSEQNLEIYKILENEATIVCTMHETFEQYCYWNALSGFPGSFFNFLYFFKIIFFLLRRHTFGIDPK</sequence>
<dbReference type="AlphaFoldDB" id="K1XHM7"/>
<proteinExistence type="predicted"/>